<dbReference type="Proteomes" id="UP000029389">
    <property type="component" value="Unassembled WGS sequence"/>
</dbReference>
<dbReference type="EMBL" id="JMQC01000008">
    <property type="protein sequence ID" value="KFN01188.1"/>
    <property type="molecule type" value="Genomic_DNA"/>
</dbReference>
<dbReference type="AlphaFoldDB" id="A0A090YT96"/>
<gene>
    <name evidence="2" type="ORF">D0U04_21475</name>
    <name evidence="1" type="ORF">DJ93_2245</name>
</gene>
<dbReference type="EMBL" id="QVOD01000033">
    <property type="protein sequence ID" value="RFT64831.1"/>
    <property type="molecule type" value="Genomic_DNA"/>
</dbReference>
<sequence length="363" mass="42712">MSRVSCCLRLGEVPLHLYNITAGFVLLARQGVIDLRIEKLSKSHQDRLPYNMMEVIINGKTRVLYDVNDGYDNLLKQNQDYVEFMNVLLEKYDFYFKRSFNSFYNSKLRHKEKIYPLGLNYMVTIPGNIAHSPMPQDPLREKIKKIIRKVPLSQYYNGLYRINSFEDIPHKEIDSKILFMARLWDVNGDYEGQISSNKKEERAYINDFRATCIRLCRKEFGDKFYGGVAPSEFAYKNYADIVIEDGKATERNNYLRKVKESAICIATMGLHQSIGWKFAEYVAASKAIVTEELHYEVPGDFRDGQNYLIFKTPEECINQIYTLSNDENFRYQMMINNYRYYHEYVRPDRLVLNSILTILGDEF</sequence>
<evidence type="ECO:0000313" key="4">
    <source>
        <dbReference type="Proteomes" id="UP000264294"/>
    </source>
</evidence>
<keyword evidence="4" id="KW-1185">Reference proteome</keyword>
<evidence type="ECO:0000313" key="3">
    <source>
        <dbReference type="Proteomes" id="UP000029389"/>
    </source>
</evidence>
<reference evidence="1 3" key="1">
    <citation type="submission" date="2014-04" db="EMBL/GenBank/DDBJ databases">
        <authorList>
            <person name="Bishop-Lilly K.A."/>
            <person name="Broomall S.M."/>
            <person name="Chain P.S."/>
            <person name="Chertkov O."/>
            <person name="Coyne S.R."/>
            <person name="Daligault H.E."/>
            <person name="Davenport K.W."/>
            <person name="Erkkila T."/>
            <person name="Frey K.G."/>
            <person name="Gibbons H.S."/>
            <person name="Gu W."/>
            <person name="Jaissle J."/>
            <person name="Johnson S.L."/>
            <person name="Koroleva G.I."/>
            <person name="Ladner J.T."/>
            <person name="Lo C.-C."/>
            <person name="Minogue T.D."/>
            <person name="Munk C."/>
            <person name="Palacios G.F."/>
            <person name="Redden C.L."/>
            <person name="Rosenzweig C.N."/>
            <person name="Scholz M.B."/>
            <person name="Teshima H."/>
            <person name="Xu Y."/>
        </authorList>
    </citation>
    <scope>NUCLEOTIDE SEQUENCE [LARGE SCALE GENOMIC DNA]</scope>
    <source>
        <strain evidence="1 3">BHP</strain>
    </source>
</reference>
<evidence type="ECO:0000313" key="2">
    <source>
        <dbReference type="EMBL" id="RFT64831.1"/>
    </source>
</evidence>
<comment type="caution">
    <text evidence="1">The sequence shown here is derived from an EMBL/GenBank/DDBJ whole genome shotgun (WGS) entry which is preliminary data.</text>
</comment>
<dbReference type="Proteomes" id="UP000264294">
    <property type="component" value="Unassembled WGS sequence"/>
</dbReference>
<reference evidence="2 4" key="2">
    <citation type="submission" date="2018-08" db="EMBL/GenBank/DDBJ databases">
        <title>Bacillus clarus sp. nov. strain PS00077A.</title>
        <authorList>
            <person name="Mendez Acevedo M."/>
            <person name="Carroll L."/>
            <person name="Mukherjee M."/>
            <person name="Wiedmann M."/>
            <person name="Kovac J."/>
        </authorList>
    </citation>
    <scope>NUCLEOTIDE SEQUENCE [LARGE SCALE GENOMIC DNA]</scope>
    <source>
        <strain evidence="2 4">PS00077A</strain>
    </source>
</reference>
<dbReference type="RefSeq" id="WP_042980995.1">
    <property type="nucleotide sequence ID" value="NZ_JMQC01000008.1"/>
</dbReference>
<dbReference type="PATRIC" id="fig|1405.8.peg.2426"/>
<evidence type="ECO:0000313" key="1">
    <source>
        <dbReference type="EMBL" id="KFN01188.1"/>
    </source>
</evidence>
<name>A0A090YT96_9BACI</name>
<proteinExistence type="predicted"/>
<protein>
    <submittedName>
        <fullName evidence="2">Glycosyltransferase family 1 protein</fullName>
    </submittedName>
</protein>
<organism evidence="1 3">
    <name type="scientific">Bacillus clarus</name>
    <dbReference type="NCBI Taxonomy" id="2338372"/>
    <lineage>
        <taxon>Bacteria</taxon>
        <taxon>Bacillati</taxon>
        <taxon>Bacillota</taxon>
        <taxon>Bacilli</taxon>
        <taxon>Bacillales</taxon>
        <taxon>Bacillaceae</taxon>
        <taxon>Bacillus</taxon>
        <taxon>Bacillus cereus group</taxon>
    </lineage>
</organism>
<accession>A0A090YT96</accession>